<feature type="transmembrane region" description="Helical" evidence="7">
    <location>
        <begin position="662"/>
        <end position="688"/>
    </location>
</feature>
<feature type="coiled-coil region" evidence="6">
    <location>
        <begin position="258"/>
        <end position="310"/>
    </location>
</feature>
<gene>
    <name evidence="10" type="ORF">SAMN02745136_02417</name>
</gene>
<dbReference type="OrthoDB" id="5137249at2"/>
<accession>A0A1M6S5H1</accession>
<dbReference type="Proteomes" id="UP000184386">
    <property type="component" value="Unassembled WGS sequence"/>
</dbReference>
<keyword evidence="2" id="KW-1003">Cell membrane</keyword>
<keyword evidence="3 7" id="KW-0812">Transmembrane</keyword>
<dbReference type="InterPro" id="IPR038766">
    <property type="entry name" value="Membrane_comp_ABC_pdt"/>
</dbReference>
<feature type="transmembrane region" description="Helical" evidence="7">
    <location>
        <begin position="617"/>
        <end position="638"/>
    </location>
</feature>
<sequence>MVMMNSAWKKNNRREIQHTLGRYIAILIIIALGVGFFSGLKITKEAMIQTGDTYIKESQMYDYRLLSTLGFTGEDVAYISKLDNVRKAEGAVAADFFADYNDHDDIILKAHSITGKLNQISLTAGRLPEADNECIGDALNFTEADLGKTITVSDRNDKATKDSFHYQEYTLVGLCNSVNYMYRSDRGTTKLAGGSVKAFIYMPSGGFSFDYYSEIYVTLDNAGGQIFSKKYEDAISSMEQPLKEAADYRAGLRYEDILKEANEKIADAQSDYDSSHSKYLTKKKDAESKLDASQKKLEAAKAKITSKEKLLKDSGKLLAEKEAAYHSSLADYNTSRAAYEDKKKASLHTLEAKQEEINSSRTKVTAALTQIEKSGVLNQYNQLKQAKAALESTLSQLPDQTSDEYRTYAAQLEQVQQNMAQIEASGVIEQNKTLTDSLEQINTAQSRLDTAKKTADAKFASVEKELTLAQSQLASGKQTLANYKVQIADGKKALEAAKKQYSDGLKKYSKAKKKTESSLSDARIKLADASAEIQDAKDKVSDIEKPSSYVFDRSKNTGYACFENDSSVVEGIAKVFPIFFFLVAALVCSTTMTRMVDEQRTQIGTFKALGYSNRAIAVKYVSYSGSAAILGCILGYFAGTRLFPFAIWQAYKMLYNFAEIKYVFSGYLAVLTLVVSLLCSVGATYAACRTELSQMPAELMRPKAPKAGKRILLERIPFLWRRINFLHKVSVRNILRYKKRLFMMILGTGGCTALLLTGLGLNDSISNIADDQFDTIMLYDYTLSFPKAQTAQEMKDFQKDTSDFLSQCVFISSDSYEYTDKGGSQKINVIASDDPNITKVIGLHLNGKTVPFPDYGYAVINDRLAESTGLKIGDTMTLSQNDTASYKVTISGIFKNYAYNYMYMSGATYEKVFGDKPAYKTAYGSTDSGEIYDISAKLMKDYGVSNITVTADTKKLVTNMMNSLNYIVWLVIACACALSFVVMYNLSNINITERGREIATIKVLGFYPSETYSYVFRENIVITIISMVFGLPAGILLHRFVMDQIKIEAVSFNVRILPVSYLYALAVTIGLTILVNVILIRKIDRINMAESLKSVE</sequence>
<dbReference type="GO" id="GO:0005886">
    <property type="term" value="C:plasma membrane"/>
    <property type="evidence" value="ECO:0007669"/>
    <property type="project" value="UniProtKB-SubCell"/>
</dbReference>
<feature type="transmembrane region" description="Helical" evidence="7">
    <location>
        <begin position="966"/>
        <end position="986"/>
    </location>
</feature>
<dbReference type="STRING" id="1121322.SAMN02745136_02417"/>
<dbReference type="Pfam" id="PF12704">
    <property type="entry name" value="MacB_PCD"/>
    <property type="match status" value="1"/>
</dbReference>
<evidence type="ECO:0000256" key="2">
    <source>
        <dbReference type="ARBA" id="ARBA00022475"/>
    </source>
</evidence>
<feature type="domain" description="MacB-like periplasmic core" evidence="9">
    <location>
        <begin position="744"/>
        <end position="923"/>
    </location>
</feature>
<proteinExistence type="predicted"/>
<feature type="transmembrane region" description="Helical" evidence="7">
    <location>
        <begin position="575"/>
        <end position="596"/>
    </location>
</feature>
<evidence type="ECO:0000256" key="6">
    <source>
        <dbReference type="SAM" id="Coils"/>
    </source>
</evidence>
<evidence type="ECO:0000259" key="9">
    <source>
        <dbReference type="Pfam" id="PF12704"/>
    </source>
</evidence>
<keyword evidence="11" id="KW-1185">Reference proteome</keyword>
<evidence type="ECO:0000313" key="11">
    <source>
        <dbReference type="Proteomes" id="UP000184386"/>
    </source>
</evidence>
<feature type="transmembrane region" description="Helical" evidence="7">
    <location>
        <begin position="20"/>
        <end position="40"/>
    </location>
</feature>
<feature type="domain" description="ABC3 transporter permease C-terminal" evidence="8">
    <location>
        <begin position="575"/>
        <end position="691"/>
    </location>
</feature>
<dbReference type="AlphaFoldDB" id="A0A1M6S5H1"/>
<dbReference type="InterPro" id="IPR003838">
    <property type="entry name" value="ABC3_permease_C"/>
</dbReference>
<evidence type="ECO:0000259" key="8">
    <source>
        <dbReference type="Pfam" id="PF02687"/>
    </source>
</evidence>
<evidence type="ECO:0000256" key="5">
    <source>
        <dbReference type="ARBA" id="ARBA00023136"/>
    </source>
</evidence>
<dbReference type="InterPro" id="IPR025857">
    <property type="entry name" value="MacB_PCD"/>
</dbReference>
<feature type="transmembrane region" description="Helical" evidence="7">
    <location>
        <begin position="1020"/>
        <end position="1041"/>
    </location>
</feature>
<feature type="transmembrane region" description="Helical" evidence="7">
    <location>
        <begin position="1061"/>
        <end position="1080"/>
    </location>
</feature>
<dbReference type="PANTHER" id="PTHR30287:SF1">
    <property type="entry name" value="INNER MEMBRANE PROTEIN"/>
    <property type="match status" value="1"/>
</dbReference>
<evidence type="ECO:0000256" key="4">
    <source>
        <dbReference type="ARBA" id="ARBA00022989"/>
    </source>
</evidence>
<dbReference type="PANTHER" id="PTHR30287">
    <property type="entry name" value="MEMBRANE COMPONENT OF PREDICTED ABC SUPERFAMILY METABOLITE UPTAKE TRANSPORTER"/>
    <property type="match status" value="1"/>
</dbReference>
<keyword evidence="4 7" id="KW-1133">Transmembrane helix</keyword>
<feature type="transmembrane region" description="Helical" evidence="7">
    <location>
        <begin position="741"/>
        <end position="761"/>
    </location>
</feature>
<reference evidence="10 11" key="1">
    <citation type="submission" date="2016-11" db="EMBL/GenBank/DDBJ databases">
        <authorList>
            <person name="Jaros S."/>
            <person name="Januszkiewicz K."/>
            <person name="Wedrychowicz H."/>
        </authorList>
    </citation>
    <scope>NUCLEOTIDE SEQUENCE [LARGE SCALE GENOMIC DNA]</scope>
    <source>
        <strain evidence="10 11">DSM 15929</strain>
    </source>
</reference>
<evidence type="ECO:0000256" key="1">
    <source>
        <dbReference type="ARBA" id="ARBA00004651"/>
    </source>
</evidence>
<comment type="subcellular location">
    <subcellularLocation>
        <location evidence="1">Cell membrane</location>
        <topology evidence="1">Multi-pass membrane protein</topology>
    </subcellularLocation>
</comment>
<organism evidence="10 11">
    <name type="scientific">Anaerocolumna jejuensis DSM 15929</name>
    <dbReference type="NCBI Taxonomy" id="1121322"/>
    <lineage>
        <taxon>Bacteria</taxon>
        <taxon>Bacillati</taxon>
        <taxon>Bacillota</taxon>
        <taxon>Clostridia</taxon>
        <taxon>Lachnospirales</taxon>
        <taxon>Lachnospiraceae</taxon>
        <taxon>Anaerocolumna</taxon>
    </lineage>
</organism>
<dbReference type="Pfam" id="PF02687">
    <property type="entry name" value="FtsX"/>
    <property type="match status" value="2"/>
</dbReference>
<keyword evidence="5 7" id="KW-0472">Membrane</keyword>
<evidence type="ECO:0000256" key="3">
    <source>
        <dbReference type="ARBA" id="ARBA00022692"/>
    </source>
</evidence>
<evidence type="ECO:0000313" key="10">
    <source>
        <dbReference type="EMBL" id="SHK40022.1"/>
    </source>
</evidence>
<feature type="domain" description="ABC3 transporter permease C-terminal" evidence="8">
    <location>
        <begin position="970"/>
        <end position="1087"/>
    </location>
</feature>
<protein>
    <submittedName>
        <fullName evidence="10">Putative ABC transport system permease protein</fullName>
    </submittedName>
</protein>
<name>A0A1M6S5H1_9FIRM</name>
<dbReference type="EMBL" id="FRAC01000011">
    <property type="protein sequence ID" value="SHK40022.1"/>
    <property type="molecule type" value="Genomic_DNA"/>
</dbReference>
<keyword evidence="6" id="KW-0175">Coiled coil</keyword>
<feature type="coiled-coil region" evidence="6">
    <location>
        <begin position="480"/>
        <end position="539"/>
    </location>
</feature>
<evidence type="ECO:0000256" key="7">
    <source>
        <dbReference type="SAM" id="Phobius"/>
    </source>
</evidence>